<protein>
    <submittedName>
        <fullName evidence="1">Mannose-1-phosphate guanylyltransferase</fullName>
    </submittedName>
</protein>
<keyword evidence="1" id="KW-0548">Nucleotidyltransferase</keyword>
<keyword evidence="2" id="KW-1185">Reference proteome</keyword>
<evidence type="ECO:0000313" key="2">
    <source>
        <dbReference type="Proteomes" id="UP000064243"/>
    </source>
</evidence>
<dbReference type="AlphaFoldDB" id="A0A106BR70"/>
<gene>
    <name evidence="1" type="ORF">ABW22_06560</name>
</gene>
<proteinExistence type="predicted"/>
<evidence type="ECO:0000313" key="1">
    <source>
        <dbReference type="EMBL" id="KVW97121.1"/>
    </source>
</evidence>
<dbReference type="PATRIC" id="fig|36861.3.peg.785"/>
<dbReference type="SUPFAM" id="SSF53448">
    <property type="entry name" value="Nucleotide-diphospho-sugar transferases"/>
    <property type="match status" value="1"/>
</dbReference>
<name>A0A106BR70_THIDE</name>
<sequence length="109" mass="11659">PAGDFVLDAGRLRNIDSRLSTYVLGTAGAKDGIPCGLDSPLTFSGIGVYHRALFAHTPAGEKAPLAPLLRRAIEAGRMSGEHYAGRWEDVGTPARLITLDEELRQHHAA</sequence>
<reference evidence="1 2" key="1">
    <citation type="journal article" date="2015" name="Appl. Environ. Microbiol.">
        <title>Aerobic and Anaerobic Thiosulfate Oxidation by a Cold-Adapted, Subglacial Chemoautotroph.</title>
        <authorList>
            <person name="Harrold Z.R."/>
            <person name="Skidmore M.L."/>
            <person name="Hamilton T.L."/>
            <person name="Desch L."/>
            <person name="Amada K."/>
            <person name="van Gelder W."/>
            <person name="Glover K."/>
            <person name="Roden E.E."/>
            <person name="Boyd E.S."/>
        </authorList>
    </citation>
    <scope>NUCLEOTIDE SEQUENCE [LARGE SCALE GENOMIC DNA]</scope>
    <source>
        <strain evidence="1 2">RG</strain>
    </source>
</reference>
<feature type="non-terminal residue" evidence="1">
    <location>
        <position position="1"/>
    </location>
</feature>
<accession>A0A106BR70</accession>
<keyword evidence="1" id="KW-0808">Transferase</keyword>
<dbReference type="Proteomes" id="UP000064243">
    <property type="component" value="Unassembled WGS sequence"/>
</dbReference>
<comment type="caution">
    <text evidence="1">The sequence shown here is derived from an EMBL/GenBank/DDBJ whole genome shotgun (WGS) entry which is preliminary data.</text>
</comment>
<dbReference type="GO" id="GO:0016779">
    <property type="term" value="F:nucleotidyltransferase activity"/>
    <property type="evidence" value="ECO:0007669"/>
    <property type="project" value="UniProtKB-KW"/>
</dbReference>
<organism evidence="1 2">
    <name type="scientific">Thiobacillus denitrificans</name>
    <dbReference type="NCBI Taxonomy" id="36861"/>
    <lineage>
        <taxon>Bacteria</taxon>
        <taxon>Pseudomonadati</taxon>
        <taxon>Pseudomonadota</taxon>
        <taxon>Betaproteobacteria</taxon>
        <taxon>Nitrosomonadales</taxon>
        <taxon>Thiobacillaceae</taxon>
        <taxon>Thiobacillus</taxon>
    </lineage>
</organism>
<dbReference type="RefSeq" id="WP_419184917.1">
    <property type="nucleotide sequence ID" value="NZ_LDUG01000018.1"/>
</dbReference>
<dbReference type="Gene3D" id="3.90.550.10">
    <property type="entry name" value="Spore Coat Polysaccharide Biosynthesis Protein SpsA, Chain A"/>
    <property type="match status" value="1"/>
</dbReference>
<dbReference type="EMBL" id="LDUG01000018">
    <property type="protein sequence ID" value="KVW97121.1"/>
    <property type="molecule type" value="Genomic_DNA"/>
</dbReference>
<dbReference type="InterPro" id="IPR029044">
    <property type="entry name" value="Nucleotide-diphossugar_trans"/>
</dbReference>